<dbReference type="eggNOG" id="COG3047">
    <property type="taxonomic scope" value="Bacteria"/>
</dbReference>
<evidence type="ECO:0000256" key="1">
    <source>
        <dbReference type="SAM" id="SignalP"/>
    </source>
</evidence>
<organism evidence="2 3">
    <name type="scientific">Rhodothermus marinus (strain ATCC 43812 / DSM 4252 / R-10)</name>
    <name type="common">Rhodothermus obamensis</name>
    <dbReference type="NCBI Taxonomy" id="518766"/>
    <lineage>
        <taxon>Bacteria</taxon>
        <taxon>Pseudomonadati</taxon>
        <taxon>Rhodothermota</taxon>
        <taxon>Rhodothermia</taxon>
        <taxon>Rhodothermales</taxon>
        <taxon>Rhodothermaceae</taxon>
        <taxon>Rhodothermus</taxon>
    </lineage>
</organism>
<dbReference type="Proteomes" id="UP000002221">
    <property type="component" value="Chromosome"/>
</dbReference>
<feature type="chain" id="PRO_5003011439" description="Outer membrane protein beta-barrel domain-containing protein" evidence="1">
    <location>
        <begin position="21"/>
        <end position="234"/>
    </location>
</feature>
<dbReference type="AlphaFoldDB" id="D0MK22"/>
<feature type="signal peptide" evidence="1">
    <location>
        <begin position="1"/>
        <end position="20"/>
    </location>
</feature>
<keyword evidence="3" id="KW-1185">Reference proteome</keyword>
<dbReference type="HOGENOM" id="CLU_1184314_0_0_10"/>
<accession>D0MK22</accession>
<keyword evidence="1" id="KW-0732">Signal</keyword>
<proteinExistence type="predicted"/>
<dbReference type="STRING" id="518766.Rmar_0026"/>
<sequence length="234" mass="26503">MRAVWMCGLLFLLSGWTARAQLPADTGRTDPYGTGAGFQILLTNSGFGLGGYYHRSVGRDLRLLFDFSLGSGKDEREQKFYNALTGASYIQNKANYLLLVPIQFGLQQRLWREQIADNFRPYLQISAGPTLGWVYPYFRDRNGNRRYDPEIGERIYDVFQGLPKGHLRAGVGGMIVLGAYFGQSLRTTQGLRFGYALHYFPHPIQLLEGDAPPRRFFGTPVISLTFGRLYGVRR</sequence>
<gene>
    <name evidence="2" type="ordered locus">Rmar_0026</name>
</gene>
<dbReference type="KEGG" id="rmr:Rmar_0026"/>
<reference evidence="2 3" key="1">
    <citation type="journal article" date="2009" name="Stand. Genomic Sci.">
        <title>Complete genome sequence of Rhodothermus marinus type strain (R-10).</title>
        <authorList>
            <person name="Nolan M."/>
            <person name="Tindall B.J."/>
            <person name="Pomrenke H."/>
            <person name="Lapidus A."/>
            <person name="Copeland A."/>
            <person name="Glavina Del Rio T."/>
            <person name="Lucas S."/>
            <person name="Chen F."/>
            <person name="Tice H."/>
            <person name="Cheng J.F."/>
            <person name="Saunders E."/>
            <person name="Han C."/>
            <person name="Bruce D."/>
            <person name="Goodwin L."/>
            <person name="Chain P."/>
            <person name="Pitluck S."/>
            <person name="Ovchinikova G."/>
            <person name="Pati A."/>
            <person name="Ivanova N."/>
            <person name="Mavromatis K."/>
            <person name="Chen A."/>
            <person name="Palaniappan K."/>
            <person name="Land M."/>
            <person name="Hauser L."/>
            <person name="Chang Y.J."/>
            <person name="Jeffries C.D."/>
            <person name="Brettin T."/>
            <person name="Goker M."/>
            <person name="Bristow J."/>
            <person name="Eisen J.A."/>
            <person name="Markowitz V."/>
            <person name="Hugenholtz P."/>
            <person name="Kyrpides N.C."/>
            <person name="Klenk H.P."/>
            <person name="Detter J.C."/>
        </authorList>
    </citation>
    <scope>NUCLEOTIDE SEQUENCE [LARGE SCALE GENOMIC DNA]</scope>
    <source>
        <strain evidence="3">ATCC 43812 / DSM 4252 / R-10</strain>
    </source>
</reference>
<dbReference type="OrthoDB" id="1523667at2"/>
<evidence type="ECO:0000313" key="2">
    <source>
        <dbReference type="EMBL" id="ACY46935.1"/>
    </source>
</evidence>
<name>D0MK22_RHOM4</name>
<protein>
    <recommendedName>
        <fullName evidence="4">Outer membrane protein beta-barrel domain-containing protein</fullName>
    </recommendedName>
</protein>
<dbReference type="RefSeq" id="WP_012842547.1">
    <property type="nucleotide sequence ID" value="NC_013501.1"/>
</dbReference>
<dbReference type="EMBL" id="CP001807">
    <property type="protein sequence ID" value="ACY46935.1"/>
    <property type="molecule type" value="Genomic_DNA"/>
</dbReference>
<evidence type="ECO:0000313" key="3">
    <source>
        <dbReference type="Proteomes" id="UP000002221"/>
    </source>
</evidence>
<evidence type="ECO:0008006" key="4">
    <source>
        <dbReference type="Google" id="ProtNLM"/>
    </source>
</evidence>